<name>A0ABY0S5H4_9PSED</name>
<keyword evidence="4" id="KW-1185">Reference proteome</keyword>
<dbReference type="InterPro" id="IPR008638">
    <property type="entry name" value="FhaB/CdiA-like_TPS"/>
</dbReference>
<feature type="region of interest" description="Disordered" evidence="1">
    <location>
        <begin position="4364"/>
        <end position="4387"/>
    </location>
</feature>
<evidence type="ECO:0000313" key="4">
    <source>
        <dbReference type="Proteomes" id="UP000182654"/>
    </source>
</evidence>
<reference evidence="3 4" key="1">
    <citation type="submission" date="2016-10" db="EMBL/GenBank/DDBJ databases">
        <authorList>
            <person name="Varghese N."/>
            <person name="Submissions S."/>
        </authorList>
    </citation>
    <scope>NUCLEOTIDE SEQUENCE [LARGE SCALE GENOMIC DNA]</scope>
    <source>
        <strain evidence="3 4">BS2774</strain>
    </source>
</reference>
<dbReference type="Proteomes" id="UP000182654">
    <property type="component" value="Chromosome I"/>
</dbReference>
<accession>A0ABY0S5H4</accession>
<feature type="domain" description="Filamentous haemagglutinin FhaB/tRNA nuclease CdiA-like TPS" evidence="2">
    <location>
        <begin position="64"/>
        <end position="185"/>
    </location>
</feature>
<dbReference type="EMBL" id="LT629708">
    <property type="protein sequence ID" value="SDO83353.1"/>
    <property type="molecule type" value="Genomic_DNA"/>
</dbReference>
<dbReference type="RefSeq" id="WP_083351493.1">
    <property type="nucleotide sequence ID" value="NZ_LT629708.1"/>
</dbReference>
<dbReference type="InterPro" id="IPR029501">
    <property type="entry name" value="EndoU_bac"/>
</dbReference>
<dbReference type="InterPro" id="IPR025157">
    <property type="entry name" value="Hemagglutinin_rpt"/>
</dbReference>
<dbReference type="Pfam" id="PF05860">
    <property type="entry name" value="TPS"/>
    <property type="match status" value="1"/>
</dbReference>
<proteinExistence type="predicted"/>
<organism evidence="3 4">
    <name type="scientific">Pseudomonas extremorientalis</name>
    <dbReference type="NCBI Taxonomy" id="169669"/>
    <lineage>
        <taxon>Bacteria</taxon>
        <taxon>Pseudomonadati</taxon>
        <taxon>Pseudomonadota</taxon>
        <taxon>Gammaproteobacteria</taxon>
        <taxon>Pseudomonadales</taxon>
        <taxon>Pseudomonadaceae</taxon>
        <taxon>Pseudomonas</taxon>
    </lineage>
</organism>
<feature type="region of interest" description="Disordered" evidence="1">
    <location>
        <begin position="5532"/>
        <end position="5607"/>
    </location>
</feature>
<evidence type="ECO:0000313" key="3">
    <source>
        <dbReference type="EMBL" id="SDO83353.1"/>
    </source>
</evidence>
<feature type="region of interest" description="Disordered" evidence="1">
    <location>
        <begin position="5197"/>
        <end position="5219"/>
    </location>
</feature>
<dbReference type="SMART" id="SM00912">
    <property type="entry name" value="Haemagg_act"/>
    <property type="match status" value="1"/>
</dbReference>
<dbReference type="InterPro" id="IPR012334">
    <property type="entry name" value="Pectin_lyas_fold"/>
</dbReference>
<dbReference type="Pfam" id="PF14436">
    <property type="entry name" value="EndoU_bacteria"/>
    <property type="match status" value="1"/>
</dbReference>
<protein>
    <submittedName>
        <fullName evidence="3">Filamentous hemagglutinin family N-terminal domain-containing protein</fullName>
    </submittedName>
</protein>
<dbReference type="SUPFAM" id="SSF51126">
    <property type="entry name" value="Pectin lyase-like"/>
    <property type="match status" value="1"/>
</dbReference>
<dbReference type="Pfam" id="PF13332">
    <property type="entry name" value="Fil_haemagg_2"/>
    <property type="match status" value="6"/>
</dbReference>
<evidence type="ECO:0000259" key="2">
    <source>
        <dbReference type="SMART" id="SM00912"/>
    </source>
</evidence>
<gene>
    <name evidence="3" type="ORF">SAMN04490184_1566</name>
</gene>
<dbReference type="NCBIfam" id="TIGR01901">
    <property type="entry name" value="adhes_NPXG"/>
    <property type="match status" value="1"/>
</dbReference>
<dbReference type="Gene3D" id="2.160.20.10">
    <property type="entry name" value="Single-stranded right-handed beta-helix, Pectin lyase-like"/>
    <property type="match status" value="1"/>
</dbReference>
<dbReference type="InterPro" id="IPR010069">
    <property type="entry name" value="CdiA_FHA1_rpt"/>
</dbReference>
<feature type="compositionally biased region" description="Basic and acidic residues" evidence="1">
    <location>
        <begin position="5553"/>
        <end position="5600"/>
    </location>
</feature>
<dbReference type="NCBIfam" id="TIGR01731">
    <property type="entry name" value="fil_hemag_20aa"/>
    <property type="match status" value="83"/>
</dbReference>
<evidence type="ECO:0000256" key="1">
    <source>
        <dbReference type="SAM" id="MobiDB-lite"/>
    </source>
</evidence>
<dbReference type="InterPro" id="IPR008619">
    <property type="entry name" value="Filamentous_hemagglutn_rpt"/>
</dbReference>
<dbReference type="InterPro" id="IPR011050">
    <property type="entry name" value="Pectin_lyase_fold/virulence"/>
</dbReference>
<feature type="region of interest" description="Disordered" evidence="1">
    <location>
        <begin position="4447"/>
        <end position="4468"/>
    </location>
</feature>
<sequence length="5743" mass="592379">MDVCQFAFLARQPSAALKSRSTFLGLPKRGLALVLANAMFWQPLLAQADGIAVSGPGTSLGQAGNGVPIVNIAAPNANGLSHNQFHDYNVGANGVILNNATSRTQSTQLGGIIVGNPNFNGSAASVILNEVNGGSPSQLRGYTEVAGQSAHVIVANPYGISCNGCGFINTPQATLTTGKAVIENGQISRYQVDQGNVAIEGTGLNASNVDQFEIITRATTLNAQIQAKKLTIVAGRNDVDARTLNATARAADGSKAPDLAIDSSALGGMYVGAVRLVGTEAGVGVKLSGDMVAGGDIQIDAAGNVVMGTTTATGAVNVKAQSVVANSGVSAGTSLSMQTQGDLTNQKSLVARDRIQLQSGGVLTNNGIIESGVNADQTRNAQGDIKVTAGQLDNNGKTLIASRDLSVNADGTLDNRGGTLSAQNQLTISAATLDNDQKGRVLSAGSVDLNAGRLLNSDAGLVAGDRVLSGRVGQLVNRKGELTSLAQVTLQVDNLDNVAGLVSAGQMLQLTAGATVNNQGGRLTAGQHLQIDAGRLDNSQSGIVSSQGSLGLSTANMLDNQQQGRIESGMLAKVNAGTLNNQQQGALVSGGTLELTVGAVNNSQGGSITSAKTLNARVASLDQHDRGRLYSSGDVNLDVSNGHLDNHDGGLINAAGQLTLNRLHSVDNRSGEISSAHGFELAANSLDNRSGKLLSDQALGLRIVQTLNNGAGLITANGLDIDVASLINDQQGRVHSRNRLNTRVVGLLDNHGGSFSADAGAQFALGSLDNSKGGQLFSQGDLNLNLNRGHLNNRGGLINSPGQLLLTQLNSVDNQGGEISSVQAFELVADQLSNGSGKLLSEQALSVRIARALDNTQGLVTAKTLDVRAGSLINQSGRFGAVDGLGVQVDAELDNRSGKLLGKNIVLGLGALNNDQGLIQSGSALELHAGGAISNQAGTLAAGQSITFDSASLDNRHGNLTSDGALTARIAGNMLNQAGLLSAGTDLQLKVADLDNSHKGRIAAQQVQITGQSMDNSASGSLYAKRQLGVVLGGQMNNTQGAVSSDGRLAINASGVSNDDATLSSADVMQITTGKLSNQAGQLNSGTHLGISVIALDNSRGGRISGQTDVNLDLQGGHLSNRNGLISAPGQLLLKQLGTVDNQGGEISSAHTFELSATALNMADGKLLSQQALILRIAQALDNTRGLISAAALQVNSASLDNHGGKLSAGGDLTLNINGLLANRNGELLGLHSTVSAASLDNGQGRIQGDSRLALSSLGAISNSNGTLAAGQALTVNAASLDNSAGKLTSDGALTAQIAGDLLNQAGLFAAGAGLNLNAARLDNQAKGRVTSKGDVQLLVDEVDNRSGSVTSVGRLQVKSDALDNRDAGVLNAGKAMDLTVGKVDNRGGEMSSVTDLTLAGHELDNSNAGRVLANGSLQLTLDRLNNQLKGLVSGQQDLNLKAVSLDNSAQGSLFAKRNLDLILSEQANNTQGVMRSDATLQVRSASLGNNGGRISSGGALLLDVDAAITNQRGEVLSAGTATVNGGSVDNSRGHIVADDALQLTTDVLLNQHQGRVTSADRLSLTATAVDNRFEGRIASGKALNASVTSLDQRGGGEFYSNSELTLDMNHGRLNNADGFINAPGMLLLKNLKDVDNRKGEISSAHAFALTADTLDNSGGDLLSDQRLTLKVEQALLNIKGLISATGVGLEASRLDNREGSVSSSLDASLAVKDDLLNDEGEITSAGQTQLNAASLSNTKGQVLGDVSLVLKVKGAVDNQGGTLGAGTLLDVQAGSVDNRQAGQLVSNGRLNAAIDGLLDNQAKGQVLAKGALELHTGQLDNREGQITGQDLLTLHSASVDNRAGVILAQKDLHLGVGELDNQQGVLSSKAALVYGGQRLRNQNGLISAVGPLQLTVDNVQNAAGRIASQGDLQATIGVLAQQGGELVAQGELSLSAASLDNRDRGLVGATKALKLSVDTVDNRAGEISSQSRVDFKGQRLDNSGGKLVAGTALELAVAHIINQAKGLVFAKDNRFNGARLDNGQGTFAGQQSLNIALVAIPGTELDGLLDNQHGQISSDGKLQLTSNTLNNNAGAISTEGVLQIAASGAIANKGGIMETDASLGLTSASLDNGLNGLLNSRGALTLTTGALNNNGRITSADRLDLSANQVDNSGSIASNQKLTAKVTGLDQKGGELFSNTQLDLDLNHGQLNNIGGLINSPLLMLKNLADVNNQRGEISSQQAFTLAARNLDSSGGKLISNQGLTLQVEGVLANAKGVISAGSLNVHSAHLDNSDGLLNSHGALEVTASQLLDNQRGTLIADGELLLSSVRLDNQGGNVSGKALVTATIDQVDNRGGQLISTTALDLRGTALDNRKGLVGAEKELTLQVGSVDNRGGELSSNADLSITGQSIDNSDAGRVLAGQGLSLTIAKLLNRNQGQVNAQRLMLSGQDLDNSNGKLFAQQLLQLEFKGELDNTQGGVLSSEGRLGVNAASLINRQGRVSSAQALALDVVGGVDNADGQLLTDSTLQLHSASLGNRKGVLSGRGAVSVTTGALDNTGGRLNSGDTLDLKAGLLTNSAGSIGSAQALKASVGGLDQQGGKLFSNASLTLDLNNGQLNNQQGLINAAGPLVLERLNDVNNQGGEISSGQAFNVVARNLDNSSGRLLSNQGLVLRIDQVLTNLKGLVAGASLSVNAASVYNSSGTLTSRSNLELTSTGLLNNQQQGLINAAQGLTVNTGNLSNQGGTLLGNSALTLNAMALDNSAKGLINSQGRLDLNAQSLDAGDGGEVSAKGDMDLKLSALALRGGKLIGDQSLTVDLANGDLDNRKGLILAKGPLTLKNLRDLQNQGGELSSQGALSMAVRNLDNTAGTFISQQLLTVKAGDVVNRGGLMSGWQGLNLIGSSLDNRGIGTLSSRNGNLDVNLTGGLLNSGAGALASQGRLNVSAALMDNSDKGVVSSGAQQTLTVTGGLNNTQGGLIDSGATLDLSATDLDNSAGSITTQGNLNLLGGNLINNAGSLMGNGHLLLDLRGNLGNVNGKIAGTESLVVKQAIEIDNRGGQLASQGRLALAIGGLNNSQSGTVAAKGPLAIDASAIVQNNADGLIYSQEGDLQIKAFALSNMQGKLQGQNGLRVEVNGDLDNQGGNLISQTGDVRLKAGNFDNRGGVLAALKGDIDAGIVGVLRNGYDLSANQKAGLIQGQALLLNASQLDNQGGYIAAQTGNALLNVSALNNQQGALYAKGLMRVNGGNLDNSAGQIAGDQIALGLTGQLTNHSGLIESANNLTVEANAIDNQGGKLRALGGAGSTQFQIGSVFDNRNGVVETANQDLTLAAASFQNTGGKLLHMGEGTFDISLPNVTGAGGDIVTRGGLTLNADTWTNTSVIQAGRLNVNVNHFTQTETGQLLASTHLDGKGGSWVNNGLIASDGSLKLDLTGSYSGNGRITSQGGLDLHAGQLDLGNSAKITGGGDTLIRVDGQLNNYGRLTSATNLNLSAGGLNNYGTVGAAQNLKVTSATLMNDRGLLFSGNDMTLHGNTITNQYGDIYSLGRLEVAGLDGVSKAASLENVSGSIESSGDMSLKVASLINRRDVFQTQDKAGSGGSLSNICWDCSGGSFVVDFVGTENYQSELLTTSPTSTIQSGGRMDIAASNVLNEYSVIAAGTDMNIFADTLTNKGATTGSGVRTRTWRMSASNGTYWRFKRGVMDPYNNQSGPKSLPVGALSAFALISDTLVSTAGTSLAPAIIQAGGAVNITATKTLINSSETPLTALTSGVARNEDTRVSTGPATVVVQLASQLPPDLAQQQVNPLTLRGFSLPTGTHGLFHLSTQTVDATQAAQANSGPQSWSMSGASLGLAQRQEVQPTLGARSFELTNVAEQSVTSRQLDPTTRQVSNVKASAKTLEVSVGADIGSGDAWTPGQITTGNIARGDGINTQNPFAGSTLPVTKVAGPGDQPDLALTERDTRIQVTNPGDLSRPVLNIPGVTPVLPGVQPVASTPSTQGQDGRPTQVAKVIAQPLDAGAQTTAVASQTVNRVQGFTPTMPVSQPHKYLIETNPVLTDLKQFMSSDYLLAGLGYNPDESAKRLGDGLYEQRLIQQAVQARTGQRFIDGQNTDEKLFKYLMDNAISSKQQLNLAVGVSLTSQQVAALTHDIVWLEQHQVNGEKVLVPVLYLAQADNRLAPSGALIAGNDLNLIAGENLENAGTLRATSNLSAKAGNDLLNSGLVEAGNRLDLLAGNNIINKAGGIIAGRDVTLTAIKGDVINERAVTSTGSGTAVRRDYLDTASRIEAANDLAISAGRDVAITGAVLQSGRDTTVVAGRDVHIDAVEQRDGFNMGSRLRTETVTQNGASVEVGRDLKVTAGRDFTAIASRIDAKRDLSISATEDLSVSSAADEQHSSSKSKKVTQSKDHISQVSSVLIAGGDVSLNAGKDLELTASRISGAGNVALQAHRDVSILSALDEDASFYSKKSKGSFGRSKSEQRESYDSTNVASVVEAGKDLTVNASKKADGGMNIEGGRDVTVIGSQLKAGGDMLLGATGDIAVLSGVEEHGSYSKKTKSGFLGLSKSGKSQLKTTASQVGSDLEAGNDVVVAAGNDIRLRASEINAENDAELRAGLVKDTGDINLVSANDTAYSRNEKYEKKTGSISGGFIAISSAKKAGQEAQSSTSVGSQVVADRDATLQAERDINLVGSGINAGRDVSLNAGRDVNVVAAQNSKSEHEWAKSKQTGIGVSSDANGVTFFAGTDRGAEKNGLEQQTAAASQIKAGENLAIIAKRDINQRGSDLAADNDIDLKAGRNINIDAARERLLVEEQREKERNGLSVAINHNFGSTKDAVNGAGKGEDGVSKGSSTLKAVDSVSHFFAGATPDIKFGNSKQSVTEQTVELTSRSSTLNAGNDVNLSAGNDVTVIGGQLGAGRDINVKGRDVTFDVARGGVADDSQENQSWSGFHGSVSNGFRVGAGGSHGVANEDREAQLSTATELDAGRNINLKATNDLNLIGTQAKAGRDINLSTANDLNIIAAQNNTTRDSTRSSGGGEAGIAVQDGAFGFYASVNLGKGNLEREGVSQQEAYLYAGERLGFESGRDTNVAGAQVRGDSVVGRVGRDLNVSSVADTGKVKGNEFDLSATVTVGFGFSMSGSLGYGQTNGKSNWIEDQTRISGANVVDIRTEKHTQLDGALIASDTGKLKLDTETLGFSDIAGQDKEHGYYLNVGGSYKEGGGASQDPSQVGKGKGDENGWSVNGWQYDKDREQTVRATVGAGDVVVRADEKNGTDSAAGLNRDVTKAYEITRDKESRTDLYVTSSSIDDVLHPIETGKDWAQGAAEWDKRSLANWNVAMTGMNAVINKVEVALGRPMDPGAQAITGKELAESVYQALIFSGKSRSQAMAMMSDPAFQEGVLKQLDEIMHVNDADLKAAKADVQPGLDQYLKSSTELDITTIEGKRTALQKTLTFAGKLNDYVKANPEKAEAVAYVMALSQGPKGVLSLLVGEVVNSTFAGQEFAEKVEEFKANAAIALANYMLGAEKPDEQLKPSKKDDESLIGGGRLILELLSSGPPGRAKKETHITSGGSSVNDHRRGDKAGKTEKEKVEKEKAEKEKAEKEKAEKEKAEKEKAEKENAEKNPASLSPSELKVLASKITVPVDFDGHILRAELKSNGKVVGGHSTATGDVRVKSVEVPPNAQGVYVAKIEMEDPLNPGSYLSKSGNGKSTMFPDSWTSDRIKVEVDMAFKNKQVSGDTWTGTTPSGVKVKGYLSPKTTVYPLM</sequence>
<dbReference type="Pfam" id="PF05594">
    <property type="entry name" value="Fil_haemagg"/>
    <property type="match status" value="33"/>
</dbReference>